<proteinExistence type="predicted"/>
<dbReference type="AlphaFoldDB" id="A0A645IUG6"/>
<comment type="caution">
    <text evidence="1">The sequence shown here is derived from an EMBL/GenBank/DDBJ whole genome shotgun (WGS) entry which is preliminary data.</text>
</comment>
<dbReference type="EMBL" id="VSSQ01122842">
    <property type="protein sequence ID" value="MPN54530.1"/>
    <property type="molecule type" value="Genomic_DNA"/>
</dbReference>
<protein>
    <recommendedName>
        <fullName evidence="2">Undecaprenyldiphospho-muramoylpentapeptide beta-N-acetylglucosaminyltransferase</fullName>
    </recommendedName>
</protein>
<dbReference type="SUPFAM" id="SSF53756">
    <property type="entry name" value="UDP-Glycosyltransferase/glycogen phosphorylase"/>
    <property type="match status" value="1"/>
</dbReference>
<gene>
    <name evidence="1" type="ORF">SDC9_202200</name>
</gene>
<evidence type="ECO:0000313" key="1">
    <source>
        <dbReference type="EMBL" id="MPN54530.1"/>
    </source>
</evidence>
<reference evidence="1" key="1">
    <citation type="submission" date="2019-08" db="EMBL/GenBank/DDBJ databases">
        <authorList>
            <person name="Kucharzyk K."/>
            <person name="Murdoch R.W."/>
            <person name="Higgins S."/>
            <person name="Loffler F."/>
        </authorList>
    </citation>
    <scope>NUCLEOTIDE SEQUENCE</scope>
</reference>
<evidence type="ECO:0008006" key="2">
    <source>
        <dbReference type="Google" id="ProtNLM"/>
    </source>
</evidence>
<organism evidence="1">
    <name type="scientific">bioreactor metagenome</name>
    <dbReference type="NCBI Taxonomy" id="1076179"/>
    <lineage>
        <taxon>unclassified sequences</taxon>
        <taxon>metagenomes</taxon>
        <taxon>ecological metagenomes</taxon>
    </lineage>
</organism>
<accession>A0A645IUG6</accession>
<sequence>MILEKDLQAQSLFGAIDKLMINETVRKEMALQAKQMGITDASDRIIDVILTLKK</sequence>
<name>A0A645IUG6_9ZZZZ</name>